<dbReference type="Pfam" id="PF13174">
    <property type="entry name" value="TPR_6"/>
    <property type="match status" value="2"/>
</dbReference>
<dbReference type="PANTHER" id="PTHR12558">
    <property type="entry name" value="CELL DIVISION CYCLE 16,23,27"/>
    <property type="match status" value="1"/>
</dbReference>
<sequence>MMTHIFRKQILVLAFFLSTFLAGAQQSEYNVGPESAFIKANKLYTEKAYAAAQNRFKSLSKQDNAPQEIKENSAYFAAICALELNQEDAEKQVLNFVQNYPQSAKKDLALLDLGNSHFNENELKEALDWYQKIKASKLSKEKQDELTFNRSYALMMTDELEDSKNGFSTLLSHPSYGKEASYYFGFIAYKQKDYTTAEVYLSEASKEQSYEGEASYYLLDISFKNAQFEKSVSLGKALLNKATEKDVSEVSKIVGESYFNLKRYKDAIPYLTAYKGKSGKWNNTDFYQLGYAYYQQKDYQNAVKNFTKIISSTDAVSQNAYYHLGECYLYLNQKSEALNAFKNASEMSFDAKIKEDAFLNYAKLSYEQGNPYKSVALVLQDFLAAYPQSPYYKEINTLVVTSYIYQQDYQGALDYMAKKRTMENIVLSKDVSFYRGVQLFNENKLKQAYSYFSTATSSTDLAIKAAAKYWKAETDYQLGNYKDALEGYISFKSDRNAKTLDEFAKVNYSIAYGYFKLKNYAKAISFFQEFLKTTNKSNALYDDANIRLGDCYFVTKNYQNAINAYQTVIQKKGVGADYAQYQKGMSFGFIGQNNTKITNLLAVASQYSSSNLQDDALFQTASTYALLKNNQKAHQTYNRLIKEHPKSSYIASALLRQGLLFYNDNQPDAALEKYKSIVKIYPATSEAKQAVSNARNVYVDLGQVDAYAAWVKNISFVNVTNADLDNTTYEAAENKFVANDNAKAIEGFEKYISSFPEGLHALQAHFYLAQSLLNTDNPEKASTHYQYVISKNQSEFSEEALNKLAQIYLENENWSAAMPLLSRLEQEANYAQNILFAQSNLMKGYYQDDQFKKATDYAEKVLQNDKLASNVEFDAKIIIARVAFKTDDLTTAENYYKEVEAKANGELKAEALYYSAYFKNTKKDYAGSNSIVQQLIADYSSYKYWGVKSYVIMAKNYYALKDAYQATYILENIIKNFSQYDDVIVEAQKELDRIKALEAKTNDSVNPKN</sequence>
<organism evidence="4 5">
    <name type="scientific">Polaribacter pacificus</name>
    <dbReference type="NCBI Taxonomy" id="1775173"/>
    <lineage>
        <taxon>Bacteria</taxon>
        <taxon>Pseudomonadati</taxon>
        <taxon>Bacteroidota</taxon>
        <taxon>Flavobacteriia</taxon>
        <taxon>Flavobacteriales</taxon>
        <taxon>Flavobacteriaceae</taxon>
    </lineage>
</organism>
<feature type="repeat" description="TPR" evidence="1">
    <location>
        <begin position="318"/>
        <end position="351"/>
    </location>
</feature>
<evidence type="ECO:0000256" key="2">
    <source>
        <dbReference type="SAM" id="SignalP"/>
    </source>
</evidence>
<evidence type="ECO:0000256" key="1">
    <source>
        <dbReference type="PROSITE-ProRule" id="PRU00339"/>
    </source>
</evidence>
<dbReference type="AlphaFoldDB" id="A0A917MDC2"/>
<dbReference type="EMBL" id="BMJW01000001">
    <property type="protein sequence ID" value="GGG90104.1"/>
    <property type="molecule type" value="Genomic_DNA"/>
</dbReference>
<dbReference type="PROSITE" id="PS50005">
    <property type="entry name" value="TPR"/>
    <property type="match status" value="4"/>
</dbReference>
<feature type="signal peptide" evidence="2">
    <location>
        <begin position="1"/>
        <end position="24"/>
    </location>
</feature>
<evidence type="ECO:0000259" key="3">
    <source>
        <dbReference type="Pfam" id="PF09976"/>
    </source>
</evidence>
<dbReference type="Pfam" id="PF13181">
    <property type="entry name" value="TPR_8"/>
    <property type="match status" value="2"/>
</dbReference>
<feature type="repeat" description="TPR" evidence="1">
    <location>
        <begin position="504"/>
        <end position="537"/>
    </location>
</feature>
<dbReference type="RefSeq" id="WP_229664871.1">
    <property type="nucleotide sequence ID" value="NZ_BMJW01000001.1"/>
</dbReference>
<dbReference type="Gene3D" id="1.25.40.10">
    <property type="entry name" value="Tetratricopeptide repeat domain"/>
    <property type="match status" value="7"/>
</dbReference>
<dbReference type="SUPFAM" id="SSF48452">
    <property type="entry name" value="TPR-like"/>
    <property type="match status" value="1"/>
</dbReference>
<proteinExistence type="predicted"/>
<name>A0A917MDC2_9FLAO</name>
<dbReference type="Proteomes" id="UP000633278">
    <property type="component" value="Unassembled WGS sequence"/>
</dbReference>
<feature type="repeat" description="TPR" evidence="1">
    <location>
        <begin position="651"/>
        <end position="684"/>
    </location>
</feature>
<keyword evidence="1" id="KW-0802">TPR repeat</keyword>
<gene>
    <name evidence="4" type="ORF">GCM10011416_03340</name>
</gene>
<dbReference type="PANTHER" id="PTHR12558:SF47">
    <property type="entry name" value="LIPOPOLYSACCHARIDE ASSEMBLY PROTEIN B"/>
    <property type="match status" value="1"/>
</dbReference>
<accession>A0A917MDC2</accession>
<dbReference type="Pfam" id="PF13432">
    <property type="entry name" value="TPR_16"/>
    <property type="match status" value="1"/>
</dbReference>
<dbReference type="Pfam" id="PF09976">
    <property type="entry name" value="TPR_21"/>
    <property type="match status" value="1"/>
</dbReference>
<dbReference type="SUPFAM" id="SSF81901">
    <property type="entry name" value="HCP-like"/>
    <property type="match status" value="2"/>
</dbReference>
<dbReference type="InterPro" id="IPR019734">
    <property type="entry name" value="TPR_rpt"/>
</dbReference>
<feature type="chain" id="PRO_5037908493" description="Ancillary SecYEG translocon subunit/Cell division coordinator CpoB TPR domain-containing protein" evidence="2">
    <location>
        <begin position="25"/>
        <end position="1009"/>
    </location>
</feature>
<evidence type="ECO:0000313" key="4">
    <source>
        <dbReference type="EMBL" id="GGG90104.1"/>
    </source>
</evidence>
<reference evidence="4" key="1">
    <citation type="journal article" date="2014" name="Int. J. Syst. Evol. Microbiol.">
        <title>Complete genome sequence of Corynebacterium casei LMG S-19264T (=DSM 44701T), isolated from a smear-ripened cheese.</title>
        <authorList>
            <consortium name="US DOE Joint Genome Institute (JGI-PGF)"/>
            <person name="Walter F."/>
            <person name="Albersmeier A."/>
            <person name="Kalinowski J."/>
            <person name="Ruckert C."/>
        </authorList>
    </citation>
    <scope>NUCLEOTIDE SEQUENCE</scope>
    <source>
        <strain evidence="4">CGMCC 1.15763</strain>
    </source>
</reference>
<keyword evidence="5" id="KW-1185">Reference proteome</keyword>
<dbReference type="InterPro" id="IPR011990">
    <property type="entry name" value="TPR-like_helical_dom_sf"/>
</dbReference>
<protein>
    <recommendedName>
        <fullName evidence="3">Ancillary SecYEG translocon subunit/Cell division coordinator CpoB TPR domain-containing protein</fullName>
    </recommendedName>
</protein>
<dbReference type="InterPro" id="IPR018704">
    <property type="entry name" value="SecYEG/CpoB_TPR"/>
</dbReference>
<reference evidence="4" key="2">
    <citation type="submission" date="2020-09" db="EMBL/GenBank/DDBJ databases">
        <authorList>
            <person name="Sun Q."/>
            <person name="Zhou Y."/>
        </authorList>
    </citation>
    <scope>NUCLEOTIDE SEQUENCE</scope>
    <source>
        <strain evidence="4">CGMCC 1.15763</strain>
    </source>
</reference>
<keyword evidence="2" id="KW-0732">Signal</keyword>
<evidence type="ECO:0000313" key="5">
    <source>
        <dbReference type="Proteomes" id="UP000633278"/>
    </source>
</evidence>
<feature type="repeat" description="TPR" evidence="1">
    <location>
        <begin position="283"/>
        <end position="316"/>
    </location>
</feature>
<dbReference type="SMART" id="SM00028">
    <property type="entry name" value="TPR"/>
    <property type="match status" value="11"/>
</dbReference>
<comment type="caution">
    <text evidence="4">The sequence shown here is derived from an EMBL/GenBank/DDBJ whole genome shotgun (WGS) entry which is preliminary data.</text>
</comment>
<feature type="domain" description="Ancillary SecYEG translocon subunit/Cell division coordinator CpoB TPR" evidence="3">
    <location>
        <begin position="720"/>
        <end position="829"/>
    </location>
</feature>